<gene>
    <name evidence="3" type="ORF">CALVIDRAFT_488700</name>
</gene>
<dbReference type="InterPro" id="IPR041588">
    <property type="entry name" value="Integrase_H2C2"/>
</dbReference>
<dbReference type="Proteomes" id="UP000076738">
    <property type="component" value="Unassembled WGS sequence"/>
</dbReference>
<dbReference type="GO" id="GO:0003676">
    <property type="term" value="F:nucleic acid binding"/>
    <property type="evidence" value="ECO:0007669"/>
    <property type="project" value="InterPro"/>
</dbReference>
<dbReference type="Gene3D" id="1.10.340.70">
    <property type="match status" value="1"/>
</dbReference>
<dbReference type="InterPro" id="IPR036397">
    <property type="entry name" value="RNaseH_sf"/>
</dbReference>
<evidence type="ECO:0000313" key="4">
    <source>
        <dbReference type="Proteomes" id="UP000076738"/>
    </source>
</evidence>
<protein>
    <recommendedName>
        <fullName evidence="2">Integrase zinc-binding domain-containing protein</fullName>
    </recommendedName>
</protein>
<dbReference type="STRING" id="1330018.A0A167HKC8"/>
<name>A0A167HKC8_CALVF</name>
<feature type="region of interest" description="Disordered" evidence="1">
    <location>
        <begin position="277"/>
        <end position="303"/>
    </location>
</feature>
<dbReference type="AlphaFoldDB" id="A0A167HKC8"/>
<dbReference type="Gene3D" id="3.30.420.10">
    <property type="entry name" value="Ribonuclease H-like superfamily/Ribonuclease H"/>
    <property type="match status" value="1"/>
</dbReference>
<dbReference type="Pfam" id="PF17921">
    <property type="entry name" value="Integrase_H2C2"/>
    <property type="match status" value="1"/>
</dbReference>
<feature type="compositionally biased region" description="Acidic residues" evidence="1">
    <location>
        <begin position="281"/>
        <end position="303"/>
    </location>
</feature>
<reference evidence="3 4" key="1">
    <citation type="journal article" date="2016" name="Mol. Biol. Evol.">
        <title>Comparative Genomics of Early-Diverging Mushroom-Forming Fungi Provides Insights into the Origins of Lignocellulose Decay Capabilities.</title>
        <authorList>
            <person name="Nagy L.G."/>
            <person name="Riley R."/>
            <person name="Tritt A."/>
            <person name="Adam C."/>
            <person name="Daum C."/>
            <person name="Floudas D."/>
            <person name="Sun H."/>
            <person name="Yadav J.S."/>
            <person name="Pangilinan J."/>
            <person name="Larsson K.H."/>
            <person name="Matsuura K."/>
            <person name="Barry K."/>
            <person name="Labutti K."/>
            <person name="Kuo R."/>
            <person name="Ohm R.A."/>
            <person name="Bhattacharya S.S."/>
            <person name="Shirouzu T."/>
            <person name="Yoshinaga Y."/>
            <person name="Martin F.M."/>
            <person name="Grigoriev I.V."/>
            <person name="Hibbett D.S."/>
        </authorList>
    </citation>
    <scope>NUCLEOTIDE SEQUENCE [LARGE SCALE GENOMIC DNA]</scope>
    <source>
        <strain evidence="3 4">TUFC12733</strain>
    </source>
</reference>
<accession>A0A167HKC8</accession>
<proteinExistence type="predicted"/>
<dbReference type="EMBL" id="KV417319">
    <property type="protein sequence ID" value="KZO91724.1"/>
    <property type="molecule type" value="Genomic_DNA"/>
</dbReference>
<evidence type="ECO:0000256" key="1">
    <source>
        <dbReference type="SAM" id="MobiDB-lite"/>
    </source>
</evidence>
<sequence length="303" mass="34694">MNVLKHVHDDVGHKGYRTVFGHLSLRFWWPSLPDDLKWYLQTCPECQSQQMRHVRIPPTVQMPAPLFYKAHCDTIESIVKASSKDIARWPEVVPAVFWAERISIHSSTGLSPYYMAHGVHPTLPMDLVEANFLVPPPETLLSHAEMIAYRARQLEKREDDLLQIADRIVKARQVSAERFRKMFSNTIHDYDHSPGDLVLLRNSSNDGPLRDKTLSRYLGPYITVKRHQGGSYILAELDGTVLRNKIAAFRVIPYYGRRDMKEAIHEILDKISRAPYSVGDTELDGETEEELDIDSESDSDGET</sequence>
<evidence type="ECO:0000313" key="3">
    <source>
        <dbReference type="EMBL" id="KZO91724.1"/>
    </source>
</evidence>
<organism evidence="3 4">
    <name type="scientific">Calocera viscosa (strain TUFC12733)</name>
    <dbReference type="NCBI Taxonomy" id="1330018"/>
    <lineage>
        <taxon>Eukaryota</taxon>
        <taxon>Fungi</taxon>
        <taxon>Dikarya</taxon>
        <taxon>Basidiomycota</taxon>
        <taxon>Agaricomycotina</taxon>
        <taxon>Dacrymycetes</taxon>
        <taxon>Dacrymycetales</taxon>
        <taxon>Dacrymycetaceae</taxon>
        <taxon>Calocera</taxon>
    </lineage>
</organism>
<evidence type="ECO:0000259" key="2">
    <source>
        <dbReference type="Pfam" id="PF17921"/>
    </source>
</evidence>
<feature type="domain" description="Integrase zinc-binding" evidence="2">
    <location>
        <begin position="3"/>
        <end position="50"/>
    </location>
</feature>
<dbReference type="OrthoDB" id="444848at2759"/>
<keyword evidence="4" id="KW-1185">Reference proteome</keyword>